<organism evidence="1 2">
    <name type="scientific">Novipirellula artificiosorum</name>
    <dbReference type="NCBI Taxonomy" id="2528016"/>
    <lineage>
        <taxon>Bacteria</taxon>
        <taxon>Pseudomonadati</taxon>
        <taxon>Planctomycetota</taxon>
        <taxon>Planctomycetia</taxon>
        <taxon>Pirellulales</taxon>
        <taxon>Pirellulaceae</taxon>
        <taxon>Novipirellula</taxon>
    </lineage>
</organism>
<dbReference type="EMBL" id="SJPV01000003">
    <property type="protein sequence ID" value="TWU39378.1"/>
    <property type="molecule type" value="Genomic_DNA"/>
</dbReference>
<dbReference type="InterPro" id="IPR011045">
    <property type="entry name" value="N2O_reductase_N"/>
</dbReference>
<gene>
    <name evidence="1" type="ORF">Poly41_22020</name>
</gene>
<evidence type="ECO:0000313" key="2">
    <source>
        <dbReference type="Proteomes" id="UP000319143"/>
    </source>
</evidence>
<dbReference type="RefSeq" id="WP_146526158.1">
    <property type="nucleotide sequence ID" value="NZ_SJPV01000003.1"/>
</dbReference>
<evidence type="ECO:0000313" key="1">
    <source>
        <dbReference type="EMBL" id="TWU39378.1"/>
    </source>
</evidence>
<dbReference type="Proteomes" id="UP000319143">
    <property type="component" value="Unassembled WGS sequence"/>
</dbReference>
<evidence type="ECO:0008006" key="3">
    <source>
        <dbReference type="Google" id="ProtNLM"/>
    </source>
</evidence>
<dbReference type="SUPFAM" id="SSF50974">
    <property type="entry name" value="Nitrous oxide reductase, N-terminal domain"/>
    <property type="match status" value="1"/>
</dbReference>
<dbReference type="Gene3D" id="2.130.10.10">
    <property type="entry name" value="YVTN repeat-like/Quinoprotein amine dehydrogenase"/>
    <property type="match status" value="2"/>
</dbReference>
<keyword evidence="2" id="KW-1185">Reference proteome</keyword>
<dbReference type="OrthoDB" id="9772811at2"/>
<dbReference type="AlphaFoldDB" id="A0A5C6DRI9"/>
<comment type="caution">
    <text evidence="1">The sequence shown here is derived from an EMBL/GenBank/DDBJ whole genome shotgun (WGS) entry which is preliminary data.</text>
</comment>
<dbReference type="PANTHER" id="PTHR47197:SF3">
    <property type="entry name" value="DIHYDRO-HEME D1 DEHYDROGENASE"/>
    <property type="match status" value="1"/>
</dbReference>
<dbReference type="InterPro" id="IPR015943">
    <property type="entry name" value="WD40/YVTN_repeat-like_dom_sf"/>
</dbReference>
<dbReference type="PANTHER" id="PTHR47197">
    <property type="entry name" value="PROTEIN NIRF"/>
    <property type="match status" value="1"/>
</dbReference>
<dbReference type="InterPro" id="IPR051200">
    <property type="entry name" value="Host-pathogen_enzymatic-act"/>
</dbReference>
<protein>
    <recommendedName>
        <fullName evidence="3">Translocation protein TolB</fullName>
    </recommendedName>
</protein>
<sequence>MTSFNSGRFVVGAFVWLLTWHATGQAEEPSYLTTGTPIRLLSANDGATVIQLDENGLFDRTKTISDSITVIDLDRDEPPSVRTVFETVPVTITGPPHMAMSKDGRLGFVTNHSWQPDDPTCLTTDYSTLPADRQNVLSVIDLDSPNLTVSQTIELPPHPWHVRMHPDGQHVIVTCWREFCVYKIVGKELELARTNPTPFIQVGFDISPKGDRIIATALSHDYTENDCGKDVDVQVYLFSVDGDRIEFLHQVKMSPKLGSIDGPFAPRFSPDGKRVLFMNGAGVPNKGVLDAVLSIDMTLEQPAVTEAIPQVADGLESLAIHPDGDMAVVTCLGNTANYNATQAFSRLAIIDLKSKPMRMLAQIPVEAGPQGIEFSPTGDKLFVGCAFAHHVAVYDVEGFRLIRSPYILPTGHGHASLAIGPQPNE</sequence>
<accession>A0A5C6DRI9</accession>
<reference evidence="1 2" key="1">
    <citation type="submission" date="2019-02" db="EMBL/GenBank/DDBJ databases">
        <title>Deep-cultivation of Planctomycetes and their phenomic and genomic characterization uncovers novel biology.</title>
        <authorList>
            <person name="Wiegand S."/>
            <person name="Jogler M."/>
            <person name="Boedeker C."/>
            <person name="Pinto D."/>
            <person name="Vollmers J."/>
            <person name="Rivas-Marin E."/>
            <person name="Kohn T."/>
            <person name="Peeters S.H."/>
            <person name="Heuer A."/>
            <person name="Rast P."/>
            <person name="Oberbeckmann S."/>
            <person name="Bunk B."/>
            <person name="Jeske O."/>
            <person name="Meyerdierks A."/>
            <person name="Storesund J.E."/>
            <person name="Kallscheuer N."/>
            <person name="Luecker S."/>
            <person name="Lage O.M."/>
            <person name="Pohl T."/>
            <person name="Merkel B.J."/>
            <person name="Hornburger P."/>
            <person name="Mueller R.-W."/>
            <person name="Bruemmer F."/>
            <person name="Labrenz M."/>
            <person name="Spormann A.M."/>
            <person name="Op Den Camp H."/>
            <person name="Overmann J."/>
            <person name="Amann R."/>
            <person name="Jetten M.S.M."/>
            <person name="Mascher T."/>
            <person name="Medema M.H."/>
            <person name="Devos D.P."/>
            <person name="Kaster A.-K."/>
            <person name="Ovreas L."/>
            <person name="Rohde M."/>
            <person name="Galperin M.Y."/>
            <person name="Jogler C."/>
        </authorList>
    </citation>
    <scope>NUCLEOTIDE SEQUENCE [LARGE SCALE GENOMIC DNA]</scope>
    <source>
        <strain evidence="1 2">Poly41</strain>
    </source>
</reference>
<proteinExistence type="predicted"/>
<name>A0A5C6DRI9_9BACT</name>